<gene>
    <name evidence="1" type="ORF">CDAR_484601</name>
</gene>
<evidence type="ECO:0000313" key="1">
    <source>
        <dbReference type="EMBL" id="GIY88845.1"/>
    </source>
</evidence>
<reference evidence="1 2" key="1">
    <citation type="submission" date="2021-06" db="EMBL/GenBank/DDBJ databases">
        <title>Caerostris darwini draft genome.</title>
        <authorList>
            <person name="Kono N."/>
            <person name="Arakawa K."/>
        </authorList>
    </citation>
    <scope>NUCLEOTIDE SEQUENCE [LARGE SCALE GENOMIC DNA]</scope>
</reference>
<sequence length="122" mass="14734">MTNRKLRRYHIDEFIRDLVNRKLERGRKQFWKYTHLKREKNTQSFLQHNQRDSFGSDGVLILDDRYLDILSSHIDLHFFQRGSVTVIYKVHVHLFRCAMCVDFIFMNDNANTSSYIHRALGE</sequence>
<protein>
    <submittedName>
        <fullName evidence="1">Uncharacterized protein</fullName>
    </submittedName>
</protein>
<name>A0AAV4X4C9_9ARAC</name>
<organism evidence="1 2">
    <name type="scientific">Caerostris darwini</name>
    <dbReference type="NCBI Taxonomy" id="1538125"/>
    <lineage>
        <taxon>Eukaryota</taxon>
        <taxon>Metazoa</taxon>
        <taxon>Ecdysozoa</taxon>
        <taxon>Arthropoda</taxon>
        <taxon>Chelicerata</taxon>
        <taxon>Arachnida</taxon>
        <taxon>Araneae</taxon>
        <taxon>Araneomorphae</taxon>
        <taxon>Entelegynae</taxon>
        <taxon>Araneoidea</taxon>
        <taxon>Araneidae</taxon>
        <taxon>Caerostris</taxon>
    </lineage>
</organism>
<dbReference type="Proteomes" id="UP001054837">
    <property type="component" value="Unassembled WGS sequence"/>
</dbReference>
<dbReference type="EMBL" id="BPLQ01015532">
    <property type="protein sequence ID" value="GIY88845.1"/>
    <property type="molecule type" value="Genomic_DNA"/>
</dbReference>
<proteinExistence type="predicted"/>
<accession>A0AAV4X4C9</accession>
<comment type="caution">
    <text evidence="1">The sequence shown here is derived from an EMBL/GenBank/DDBJ whole genome shotgun (WGS) entry which is preliminary data.</text>
</comment>
<dbReference type="AlphaFoldDB" id="A0AAV4X4C9"/>
<keyword evidence="2" id="KW-1185">Reference proteome</keyword>
<evidence type="ECO:0000313" key="2">
    <source>
        <dbReference type="Proteomes" id="UP001054837"/>
    </source>
</evidence>